<proteinExistence type="predicted"/>
<dbReference type="EMBL" id="AZBU02000007">
    <property type="protein sequence ID" value="TKR70794.1"/>
    <property type="molecule type" value="Genomic_DNA"/>
</dbReference>
<dbReference type="Proteomes" id="UP000298663">
    <property type="component" value="Unassembled WGS sequence"/>
</dbReference>
<evidence type="ECO:0000313" key="4">
    <source>
        <dbReference type="Proteomes" id="UP000298663"/>
    </source>
</evidence>
<keyword evidence="2" id="KW-1133">Transmembrane helix</keyword>
<feature type="transmembrane region" description="Helical" evidence="2">
    <location>
        <begin position="92"/>
        <end position="117"/>
    </location>
</feature>
<evidence type="ECO:0000313" key="3">
    <source>
        <dbReference type="EMBL" id="TKR70794.1"/>
    </source>
</evidence>
<dbReference type="AlphaFoldDB" id="A0A4U5MMS8"/>
<feature type="region of interest" description="Disordered" evidence="1">
    <location>
        <begin position="126"/>
        <end position="178"/>
    </location>
</feature>
<evidence type="ECO:0000256" key="1">
    <source>
        <dbReference type="SAM" id="MobiDB-lite"/>
    </source>
</evidence>
<protein>
    <submittedName>
        <fullName evidence="3">Uncharacterized protein</fullName>
    </submittedName>
</protein>
<keyword evidence="2" id="KW-0472">Membrane</keyword>
<keyword evidence="4" id="KW-1185">Reference proteome</keyword>
<sequence>MKSSVLTPAATFALSFNVMDGRLRWIALAARLFLLVNAEFPKAEGHDEVFKNRLFHLSARGFKNHPTAAAQKGSDLENPTSTAAAESSSTGLIIGIVIAILSVLILIGIALGVYFFILKKKKTTASAPEDPEIPGEKTPANAKSPPKSSKKEESKMTSSGKTTASAKDKKSADTTELVNNDAHSKFAASFNGFKTVE</sequence>
<reference evidence="3 4" key="2">
    <citation type="journal article" date="2019" name="G3 (Bethesda)">
        <title>Hybrid Assembly of the Genome of the Entomopathogenic Nematode Steinernema carpocapsae Identifies the X-Chromosome.</title>
        <authorList>
            <person name="Serra L."/>
            <person name="Macchietto M."/>
            <person name="Macias-Munoz A."/>
            <person name="McGill C.J."/>
            <person name="Rodriguez I.M."/>
            <person name="Rodriguez B."/>
            <person name="Murad R."/>
            <person name="Mortazavi A."/>
        </authorList>
    </citation>
    <scope>NUCLEOTIDE SEQUENCE [LARGE SCALE GENOMIC DNA]</scope>
    <source>
        <strain evidence="3 4">ALL</strain>
    </source>
</reference>
<comment type="caution">
    <text evidence="3">The sequence shown here is derived from an EMBL/GenBank/DDBJ whole genome shotgun (WGS) entry which is preliminary data.</text>
</comment>
<reference evidence="3 4" key="1">
    <citation type="journal article" date="2015" name="Genome Biol.">
        <title>Comparative genomics of Steinernema reveals deeply conserved gene regulatory networks.</title>
        <authorList>
            <person name="Dillman A.R."/>
            <person name="Macchietto M."/>
            <person name="Porter C.F."/>
            <person name="Rogers A."/>
            <person name="Williams B."/>
            <person name="Antoshechkin I."/>
            <person name="Lee M.M."/>
            <person name="Goodwin Z."/>
            <person name="Lu X."/>
            <person name="Lewis E.E."/>
            <person name="Goodrich-Blair H."/>
            <person name="Stock S.P."/>
            <person name="Adams B.J."/>
            <person name="Sternberg P.W."/>
            <person name="Mortazavi A."/>
        </authorList>
    </citation>
    <scope>NUCLEOTIDE SEQUENCE [LARGE SCALE GENOMIC DNA]</scope>
    <source>
        <strain evidence="3 4">ALL</strain>
    </source>
</reference>
<evidence type="ECO:0000256" key="2">
    <source>
        <dbReference type="SAM" id="Phobius"/>
    </source>
</evidence>
<name>A0A4U5MMS8_STECR</name>
<keyword evidence="2" id="KW-0812">Transmembrane</keyword>
<organism evidence="3 4">
    <name type="scientific">Steinernema carpocapsae</name>
    <name type="common">Entomopathogenic nematode</name>
    <dbReference type="NCBI Taxonomy" id="34508"/>
    <lineage>
        <taxon>Eukaryota</taxon>
        <taxon>Metazoa</taxon>
        <taxon>Ecdysozoa</taxon>
        <taxon>Nematoda</taxon>
        <taxon>Chromadorea</taxon>
        <taxon>Rhabditida</taxon>
        <taxon>Tylenchina</taxon>
        <taxon>Panagrolaimomorpha</taxon>
        <taxon>Strongyloidoidea</taxon>
        <taxon>Steinernematidae</taxon>
        <taxon>Steinernema</taxon>
    </lineage>
</organism>
<accession>A0A4U5MMS8</accession>
<feature type="compositionally biased region" description="Low complexity" evidence="1">
    <location>
        <begin position="156"/>
        <end position="165"/>
    </location>
</feature>
<gene>
    <name evidence="3" type="ORF">L596_022771</name>
</gene>